<dbReference type="Proteomes" id="UP000053370">
    <property type="component" value="Unassembled WGS sequence"/>
</dbReference>
<protein>
    <submittedName>
        <fullName evidence="6">ABC-type sugar transport system, ATPase component</fullName>
    </submittedName>
</protein>
<dbReference type="PROSITE" id="PS50893">
    <property type="entry name" value="ABC_TRANSPORTER_2"/>
    <property type="match status" value="2"/>
</dbReference>
<dbReference type="InterPro" id="IPR003593">
    <property type="entry name" value="AAA+_ATPase"/>
</dbReference>
<proteinExistence type="predicted"/>
<dbReference type="OrthoDB" id="9771863at2"/>
<sequence length="500" mass="54768">MLELLNIKKKFGAVTALDRASFAMEKGEIVALLGANGSGKSTLVKILGGTVKKDAGTIKIDQKPVEIRSSAESRNLKIAVAYQELSLIPKMTVYENVMMGHFIKGKFGQVDERKNRSFVASLLEKYGADCGLDEYPKDLPSSTLSIIEIVKAVSWDPDILLLDEVTAALHHNEVEILFSNLRALSEKGVSIVMVTHRLGEIFNIASRAVILRNGESVADVDLKKTDINKIVYYMTGKIPEIVENPSDEKRSGEDAVLIVDNLTIGESVRNVSMRVNRGEIIGLGGLEGQGQSQFLRSIYGAIPLESGSITIAGRKVDYKSSADAVKDGIGFISGNRNRESIFNLRTIGENIFSAKMSMGRDFSPISNRMIIQQANQIVQEYDIKIGQINDPITSLSGGNQQKVVFGRWILVSPAILLLDDPTKGVDVSSRRELHNFLRKAADQGMTVLIVSSDNDELLEIANRIYVFYEGGIHCMLCGTDCTEEKLVSAMMGMTVKDSAK</sequence>
<keyword evidence="3" id="KW-0547">Nucleotide-binding</keyword>
<dbReference type="RefSeq" id="WP_062278705.1">
    <property type="nucleotide sequence ID" value="NZ_DF968180.1"/>
</dbReference>
<keyword evidence="2" id="KW-0677">Repeat</keyword>
<dbReference type="Pfam" id="PF00005">
    <property type="entry name" value="ABC_tran"/>
    <property type="match status" value="2"/>
</dbReference>
<dbReference type="AlphaFoldDB" id="A0A0K8PB57"/>
<evidence type="ECO:0000256" key="1">
    <source>
        <dbReference type="ARBA" id="ARBA00022448"/>
    </source>
</evidence>
<dbReference type="InterPro" id="IPR017871">
    <property type="entry name" value="ABC_transporter-like_CS"/>
</dbReference>
<dbReference type="CDD" id="cd03216">
    <property type="entry name" value="ABC_Carb_Monos_I"/>
    <property type="match status" value="1"/>
</dbReference>
<gene>
    <name evidence="6" type="ORF">ATC1_12430</name>
</gene>
<evidence type="ECO:0000259" key="5">
    <source>
        <dbReference type="PROSITE" id="PS50893"/>
    </source>
</evidence>
<dbReference type="PANTHER" id="PTHR43790">
    <property type="entry name" value="CARBOHYDRATE TRANSPORT ATP-BINDING PROTEIN MG119-RELATED"/>
    <property type="match status" value="1"/>
</dbReference>
<name>A0A0K8PB57_9CHLR</name>
<reference evidence="6" key="1">
    <citation type="journal article" date="2015" name="Genome Announc.">
        <title>Draft Genome Sequence of Anaerolineae Strain TC1, a Novel Isolate from a Methanogenic Wastewater Treatment System.</title>
        <authorList>
            <person name="Matsuura N."/>
            <person name="Tourlousse D.M."/>
            <person name="Sun L."/>
            <person name="Toyonaga M."/>
            <person name="Kuroda K."/>
            <person name="Ohashi A."/>
            <person name="Cruz R."/>
            <person name="Yamaguchi T."/>
            <person name="Sekiguchi Y."/>
        </authorList>
    </citation>
    <scope>NUCLEOTIDE SEQUENCE [LARGE SCALE GENOMIC DNA]</scope>
    <source>
        <strain evidence="6">TC1</strain>
    </source>
</reference>
<feature type="domain" description="ABC transporter" evidence="5">
    <location>
        <begin position="250"/>
        <end position="494"/>
    </location>
</feature>
<dbReference type="CDD" id="cd03215">
    <property type="entry name" value="ABC_Carb_Monos_II"/>
    <property type="match status" value="1"/>
</dbReference>
<evidence type="ECO:0000256" key="3">
    <source>
        <dbReference type="ARBA" id="ARBA00022741"/>
    </source>
</evidence>
<dbReference type="EMBL" id="DF968180">
    <property type="protein sequence ID" value="GAP39893.1"/>
    <property type="molecule type" value="Genomic_DNA"/>
</dbReference>
<keyword evidence="7" id="KW-1185">Reference proteome</keyword>
<dbReference type="PANTHER" id="PTHR43790:SF9">
    <property type="entry name" value="GALACTOFURANOSE TRANSPORTER ATP-BINDING PROTEIN YTFR"/>
    <property type="match status" value="1"/>
</dbReference>
<dbReference type="GO" id="GO:0005524">
    <property type="term" value="F:ATP binding"/>
    <property type="evidence" value="ECO:0007669"/>
    <property type="project" value="UniProtKB-KW"/>
</dbReference>
<dbReference type="InterPro" id="IPR027417">
    <property type="entry name" value="P-loop_NTPase"/>
</dbReference>
<dbReference type="GO" id="GO:0016887">
    <property type="term" value="F:ATP hydrolysis activity"/>
    <property type="evidence" value="ECO:0007669"/>
    <property type="project" value="InterPro"/>
</dbReference>
<dbReference type="SUPFAM" id="SSF52540">
    <property type="entry name" value="P-loop containing nucleoside triphosphate hydrolases"/>
    <property type="match status" value="2"/>
</dbReference>
<feature type="domain" description="ABC transporter" evidence="5">
    <location>
        <begin position="2"/>
        <end position="238"/>
    </location>
</feature>
<dbReference type="InterPro" id="IPR050107">
    <property type="entry name" value="ABC_carbohydrate_import_ATPase"/>
</dbReference>
<accession>A0A0K8PB57</accession>
<dbReference type="SMART" id="SM00382">
    <property type="entry name" value="AAA"/>
    <property type="match status" value="2"/>
</dbReference>
<dbReference type="STRING" id="1678840.ATC1_12430"/>
<evidence type="ECO:0000256" key="2">
    <source>
        <dbReference type="ARBA" id="ARBA00022737"/>
    </source>
</evidence>
<keyword evidence="1" id="KW-0813">Transport</keyword>
<organism evidence="6">
    <name type="scientific">Flexilinea flocculi</name>
    <dbReference type="NCBI Taxonomy" id="1678840"/>
    <lineage>
        <taxon>Bacteria</taxon>
        <taxon>Bacillati</taxon>
        <taxon>Chloroflexota</taxon>
        <taxon>Anaerolineae</taxon>
        <taxon>Anaerolineales</taxon>
        <taxon>Anaerolineaceae</taxon>
        <taxon>Flexilinea</taxon>
    </lineage>
</organism>
<dbReference type="PROSITE" id="PS00211">
    <property type="entry name" value="ABC_TRANSPORTER_1"/>
    <property type="match status" value="1"/>
</dbReference>
<keyword evidence="6" id="KW-0762">Sugar transport</keyword>
<evidence type="ECO:0000313" key="6">
    <source>
        <dbReference type="EMBL" id="GAP39893.1"/>
    </source>
</evidence>
<evidence type="ECO:0000256" key="4">
    <source>
        <dbReference type="ARBA" id="ARBA00022840"/>
    </source>
</evidence>
<dbReference type="InterPro" id="IPR003439">
    <property type="entry name" value="ABC_transporter-like_ATP-bd"/>
</dbReference>
<keyword evidence="4" id="KW-0067">ATP-binding</keyword>
<evidence type="ECO:0000313" key="7">
    <source>
        <dbReference type="Proteomes" id="UP000053370"/>
    </source>
</evidence>
<dbReference type="Gene3D" id="3.40.50.300">
    <property type="entry name" value="P-loop containing nucleotide triphosphate hydrolases"/>
    <property type="match status" value="2"/>
</dbReference>